<comment type="caution">
    <text evidence="10">The sequence shown here is derived from an EMBL/GenBank/DDBJ whole genome shotgun (WGS) entry which is preliminary data.</text>
</comment>
<feature type="transmembrane region" description="Helical" evidence="9">
    <location>
        <begin position="27"/>
        <end position="45"/>
    </location>
</feature>
<gene>
    <name evidence="10" type="ORF">OXX778_LOCUS2660</name>
</gene>
<dbReference type="GO" id="GO:0061617">
    <property type="term" value="C:MICOS complex"/>
    <property type="evidence" value="ECO:0007669"/>
    <property type="project" value="UniProtKB-UniRule"/>
</dbReference>
<evidence type="ECO:0000256" key="6">
    <source>
        <dbReference type="ARBA" id="ARBA00022989"/>
    </source>
</evidence>
<evidence type="ECO:0000256" key="8">
    <source>
        <dbReference type="ARBA" id="ARBA00023136"/>
    </source>
</evidence>
<keyword evidence="8 9" id="KW-0472">Membrane</keyword>
<evidence type="ECO:0000313" key="11">
    <source>
        <dbReference type="Proteomes" id="UP000663879"/>
    </source>
</evidence>
<dbReference type="PANTHER" id="PTHR21304:SF0">
    <property type="entry name" value="MICOS COMPLEX SUBUNIT MIC10"/>
    <property type="match status" value="1"/>
</dbReference>
<protein>
    <recommendedName>
        <fullName evidence="9">MICOS complex subunit MIC10</fullName>
    </recommendedName>
</protein>
<name>A0A813MYD2_9BILA</name>
<keyword evidence="7 9" id="KW-0496">Mitochondrion</keyword>
<keyword evidence="6 9" id="KW-1133">Transmembrane helix</keyword>
<evidence type="ECO:0000256" key="9">
    <source>
        <dbReference type="RuleBase" id="RU363011"/>
    </source>
</evidence>
<keyword evidence="5 9" id="KW-0999">Mitochondrion inner membrane</keyword>
<evidence type="ECO:0000256" key="7">
    <source>
        <dbReference type="ARBA" id="ARBA00023128"/>
    </source>
</evidence>
<keyword evidence="11" id="KW-1185">Reference proteome</keyword>
<evidence type="ECO:0000256" key="5">
    <source>
        <dbReference type="ARBA" id="ARBA00022792"/>
    </source>
</evidence>
<dbReference type="PANTHER" id="PTHR21304">
    <property type="entry name" value="MICOS COMPLEX SUBUNIT MIC10"/>
    <property type="match status" value="1"/>
</dbReference>
<comment type="subunit">
    <text evidence="9">Component of the mitochondrial contact site and cristae organizing system (MICOS) complex.</text>
</comment>
<dbReference type="Pfam" id="PF04418">
    <property type="entry name" value="DUF543"/>
    <property type="match status" value="1"/>
</dbReference>
<proteinExistence type="inferred from homology"/>
<sequence length="101" mass="11268">MSNKKVELTQSELELGQKWDRCLQDSLIKVGSGIGLGVVFSVVMFRRRPWPVIFGSGIGLGMAYANCQHDFQSPFLPPSPEATIKISDPKVIETVLKEYKK</sequence>
<comment type="similarity">
    <text evidence="3 9">Belongs to the MICOS complex subunit Mic10 family.</text>
</comment>
<dbReference type="InterPro" id="IPR007512">
    <property type="entry name" value="Mic10"/>
</dbReference>
<evidence type="ECO:0000313" key="10">
    <source>
        <dbReference type="EMBL" id="CAF0728215.1"/>
    </source>
</evidence>
<dbReference type="OrthoDB" id="1916310at2759"/>
<accession>A0A813MYD2</accession>
<reference evidence="10" key="1">
    <citation type="submission" date="2021-02" db="EMBL/GenBank/DDBJ databases">
        <authorList>
            <person name="Nowell W R."/>
        </authorList>
    </citation>
    <scope>NUCLEOTIDE SEQUENCE</scope>
    <source>
        <strain evidence="10">Ploen Becks lab</strain>
    </source>
</reference>
<dbReference type="EMBL" id="CAJNOC010000214">
    <property type="protein sequence ID" value="CAF0728215.1"/>
    <property type="molecule type" value="Genomic_DNA"/>
</dbReference>
<evidence type="ECO:0000256" key="1">
    <source>
        <dbReference type="ARBA" id="ARBA00002689"/>
    </source>
</evidence>
<evidence type="ECO:0000256" key="4">
    <source>
        <dbReference type="ARBA" id="ARBA00022692"/>
    </source>
</evidence>
<dbReference type="Proteomes" id="UP000663879">
    <property type="component" value="Unassembled WGS sequence"/>
</dbReference>
<evidence type="ECO:0000256" key="3">
    <source>
        <dbReference type="ARBA" id="ARBA00006792"/>
    </source>
</evidence>
<evidence type="ECO:0000256" key="2">
    <source>
        <dbReference type="ARBA" id="ARBA00004434"/>
    </source>
</evidence>
<organism evidence="10 11">
    <name type="scientific">Brachionus calyciflorus</name>
    <dbReference type="NCBI Taxonomy" id="104777"/>
    <lineage>
        <taxon>Eukaryota</taxon>
        <taxon>Metazoa</taxon>
        <taxon>Spiralia</taxon>
        <taxon>Gnathifera</taxon>
        <taxon>Rotifera</taxon>
        <taxon>Eurotatoria</taxon>
        <taxon>Monogononta</taxon>
        <taxon>Pseudotrocha</taxon>
        <taxon>Ploima</taxon>
        <taxon>Brachionidae</taxon>
        <taxon>Brachionus</taxon>
    </lineage>
</organism>
<comment type="subcellular location">
    <subcellularLocation>
        <location evidence="2 9">Mitochondrion inner membrane</location>
        <topology evidence="2 9">Single-pass membrane protein</topology>
    </subcellularLocation>
</comment>
<comment type="function">
    <text evidence="1 9">Component of the MICOS complex, a large protein complex of the mitochondrial inner membrane that plays crucial roles in the maintenance of crista junctions, inner membrane architecture, and formation of contact sites to the outer membrane.</text>
</comment>
<dbReference type="AlphaFoldDB" id="A0A813MYD2"/>
<keyword evidence="4 9" id="KW-0812">Transmembrane</keyword>